<dbReference type="AlphaFoldDB" id="A0AAW8DKK7"/>
<sequence>MSATGSEIRDQLLKGVLPWWLENGVDRENGGVFTCFSNAGRLLSNEKYTWSQGRWAWLCSRIAFDSGDGTIAENPQLWAALSIETARFIQEHAILDGSVTAYRTSAEGQALPSGPQGEIAVSVLADLFAGLGLAGAARLPEAAGRERDEWLQSAHALLAHAEERIEARKAPSEPYPVRAGFKDAAGLMLLLNVGAQLHLACGSVESAETAGAALSQLLGDGSSEGMWKADTWWEYRPDSSDDLDTLLARHRTPGHLLEMLWMVMEAAEIVPGLAPRIPDWLPDLAIRALEAGWDDQHGGIFRYVDSTGDEPRGRLFGNDPYETLVTQTWDTKLWWVQVEALYATRLLAERFGRPDLLDWHERIWSYTLGTFPDPSGQEWLQIRDREGKPLDKVVALPVKDPFHIARSLLLTTELETRRTHT</sequence>
<comment type="similarity">
    <text evidence="1">Belongs to the N-acylglucosamine 2-epimerase family.</text>
</comment>
<evidence type="ECO:0000313" key="4">
    <source>
        <dbReference type="EMBL" id="MDQ0182208.1"/>
    </source>
</evidence>
<dbReference type="InterPro" id="IPR008928">
    <property type="entry name" value="6-hairpin_glycosidase_sf"/>
</dbReference>
<dbReference type="InterPro" id="IPR010819">
    <property type="entry name" value="AGE/CE"/>
</dbReference>
<dbReference type="EC" id="5.1.3.8" evidence="3"/>
<dbReference type="EMBL" id="JAUSTF010000010">
    <property type="protein sequence ID" value="MDQ0182208.1"/>
    <property type="molecule type" value="Genomic_DNA"/>
</dbReference>
<dbReference type="Proteomes" id="UP001242995">
    <property type="component" value="Unassembled WGS sequence"/>
</dbReference>
<dbReference type="RefSeq" id="WP_306962617.1">
    <property type="nucleotide sequence ID" value="NZ_JAUSRG010000010.1"/>
</dbReference>
<protein>
    <submittedName>
        <fullName evidence="3">N-acylglucosamine 2-epimerase</fullName>
        <ecNumber evidence="3">5.1.3.8</ecNumber>
    </submittedName>
</protein>
<dbReference type="InterPro" id="IPR012341">
    <property type="entry name" value="6hp_glycosidase-like_sf"/>
</dbReference>
<evidence type="ECO:0000256" key="1">
    <source>
        <dbReference type="ARBA" id="ARBA00008558"/>
    </source>
</evidence>
<evidence type="ECO:0000313" key="6">
    <source>
        <dbReference type="Proteomes" id="UP001242995"/>
    </source>
</evidence>
<evidence type="ECO:0000313" key="5">
    <source>
        <dbReference type="Proteomes" id="UP001230951"/>
    </source>
</evidence>
<dbReference type="SUPFAM" id="SSF48208">
    <property type="entry name" value="Six-hairpin glycosidases"/>
    <property type="match status" value="1"/>
</dbReference>
<accession>A0AAW8DKK7</accession>
<name>A0AAW8DKK7_9MICC</name>
<dbReference type="Pfam" id="PF07221">
    <property type="entry name" value="GlcNAc_2-epim"/>
    <property type="match status" value="1"/>
</dbReference>
<comment type="caution">
    <text evidence="3">The sequence shown here is derived from an EMBL/GenBank/DDBJ whole genome shotgun (WGS) entry which is preliminary data.</text>
</comment>
<evidence type="ECO:0000256" key="2">
    <source>
        <dbReference type="ARBA" id="ARBA00023235"/>
    </source>
</evidence>
<organism evidence="3 6">
    <name type="scientific">Arthrobacter bambusae</name>
    <dbReference type="NCBI Taxonomy" id="1338426"/>
    <lineage>
        <taxon>Bacteria</taxon>
        <taxon>Bacillati</taxon>
        <taxon>Actinomycetota</taxon>
        <taxon>Actinomycetes</taxon>
        <taxon>Micrococcales</taxon>
        <taxon>Micrococcaceae</taxon>
        <taxon>Arthrobacter</taxon>
    </lineage>
</organism>
<dbReference type="GO" id="GO:0005975">
    <property type="term" value="P:carbohydrate metabolic process"/>
    <property type="evidence" value="ECO:0007669"/>
    <property type="project" value="InterPro"/>
</dbReference>
<gene>
    <name evidence="3" type="ORF">J2S90_003213</name>
    <name evidence="4" type="ORF">J2S93_003655</name>
</gene>
<evidence type="ECO:0000313" key="3">
    <source>
        <dbReference type="EMBL" id="MDP9906234.1"/>
    </source>
</evidence>
<proteinExistence type="inferred from homology"/>
<reference evidence="3 5" key="1">
    <citation type="submission" date="2023-07" db="EMBL/GenBank/DDBJ databases">
        <title>Sorghum-associated microbial communities from plants grown in Nebraska, USA.</title>
        <authorList>
            <person name="Schachtman D."/>
        </authorList>
    </citation>
    <scope>NUCLEOTIDE SEQUENCE</scope>
    <source>
        <strain evidence="3">DS1006</strain>
        <strain evidence="4 5">DS1016</strain>
    </source>
</reference>
<keyword evidence="5" id="KW-1185">Reference proteome</keyword>
<dbReference type="EMBL" id="JAUSRG010000010">
    <property type="protein sequence ID" value="MDP9906234.1"/>
    <property type="molecule type" value="Genomic_DNA"/>
</dbReference>
<dbReference type="Proteomes" id="UP001230951">
    <property type="component" value="Unassembled WGS sequence"/>
</dbReference>
<dbReference type="Gene3D" id="1.50.10.10">
    <property type="match status" value="1"/>
</dbReference>
<keyword evidence="2 3" id="KW-0413">Isomerase</keyword>
<dbReference type="PANTHER" id="PTHR15108">
    <property type="entry name" value="N-ACYLGLUCOSAMINE-2-EPIMERASE"/>
    <property type="match status" value="1"/>
</dbReference>
<dbReference type="GO" id="GO:0050121">
    <property type="term" value="F:N-acylglucosamine 2-epimerase activity"/>
    <property type="evidence" value="ECO:0007669"/>
    <property type="project" value="UniProtKB-EC"/>
</dbReference>